<dbReference type="Proteomes" id="UP000000689">
    <property type="component" value="Chromosome 5"/>
</dbReference>
<protein>
    <submittedName>
        <fullName evidence="3">Uncharacterized protein</fullName>
    </submittedName>
</protein>
<organism evidence="3 4">
    <name type="scientific">Naumovozyma dairenensis (strain ATCC 10597 / BCRC 20456 / CBS 421 / NBRC 0211 / NRRL Y-12639)</name>
    <name type="common">Saccharomyces dairenensis</name>
    <dbReference type="NCBI Taxonomy" id="1071378"/>
    <lineage>
        <taxon>Eukaryota</taxon>
        <taxon>Fungi</taxon>
        <taxon>Dikarya</taxon>
        <taxon>Ascomycota</taxon>
        <taxon>Saccharomycotina</taxon>
        <taxon>Saccharomycetes</taxon>
        <taxon>Saccharomycetales</taxon>
        <taxon>Saccharomycetaceae</taxon>
        <taxon>Naumovozyma</taxon>
    </lineage>
</organism>
<gene>
    <name evidence="3" type="primary">NDAI0E01740</name>
    <name evidence="3" type="ordered locus">NDAI_0E01740</name>
</gene>
<feature type="region of interest" description="Disordered" evidence="2">
    <location>
        <begin position="215"/>
        <end position="240"/>
    </location>
</feature>
<keyword evidence="1" id="KW-0175">Coiled coil</keyword>
<proteinExistence type="predicted"/>
<evidence type="ECO:0000313" key="3">
    <source>
        <dbReference type="EMBL" id="CCD24990.1"/>
    </source>
</evidence>
<evidence type="ECO:0000313" key="4">
    <source>
        <dbReference type="Proteomes" id="UP000000689"/>
    </source>
</evidence>
<reference evidence="3 4" key="1">
    <citation type="journal article" date="2011" name="Proc. Natl. Acad. Sci. U.S.A.">
        <title>Evolutionary erosion of yeast sex chromosomes by mating-type switching accidents.</title>
        <authorList>
            <person name="Gordon J.L."/>
            <person name="Armisen D."/>
            <person name="Proux-Wera E."/>
            <person name="Oheigeartaigh S.S."/>
            <person name="Byrne K.P."/>
            <person name="Wolfe K.H."/>
        </authorList>
    </citation>
    <scope>NUCLEOTIDE SEQUENCE [LARGE SCALE GENOMIC DNA]</scope>
    <source>
        <strain evidence="4">ATCC 10597 / BCRC 20456 / CBS 421 / NBRC 0211 / NRRL Y-12639</strain>
    </source>
</reference>
<dbReference type="EMBL" id="HE580271">
    <property type="protein sequence ID" value="CCD24990.1"/>
    <property type="molecule type" value="Genomic_DNA"/>
</dbReference>
<sequence>MTGLQTNEACSTVGTFTEVIISGTDDTKQLHDTPVNVKGSISHHAQAKPGIENQVLSADEASATIVHLNKQLGRLQQLLNQKKLRNMLLENNAKSLKSNNEVERKLHKEQFDQMKYQSYLEKEKLLRNLRLKDMKIRKYKKRIISKNKEINRLTKILNDNSVKDNLRNLSPSVDRKESISSNSEIYSSQYTGSTPTNKLRTLGVLATRVLNEESEGCSDAHTILEESDPSPVDPNATELE</sequence>
<evidence type="ECO:0000256" key="1">
    <source>
        <dbReference type="SAM" id="Coils"/>
    </source>
</evidence>
<dbReference type="GeneID" id="11498880"/>
<evidence type="ECO:0000256" key="2">
    <source>
        <dbReference type="SAM" id="MobiDB-lite"/>
    </source>
</evidence>
<keyword evidence="4" id="KW-1185">Reference proteome</keyword>
<name>G0WB70_NAUDC</name>
<feature type="coiled-coil region" evidence="1">
    <location>
        <begin position="58"/>
        <end position="99"/>
    </location>
</feature>
<dbReference type="HOGENOM" id="CLU_1156666_0_0_1"/>
<dbReference type="AlphaFoldDB" id="G0WB70"/>
<dbReference type="KEGG" id="ndi:NDAI_0E01740"/>
<dbReference type="RefSeq" id="XP_003670233.1">
    <property type="nucleotide sequence ID" value="XM_003670185.1"/>
</dbReference>
<dbReference type="eggNOG" id="ENOG502S148">
    <property type="taxonomic scope" value="Eukaryota"/>
</dbReference>
<accession>G0WB70</accession>